<dbReference type="PROSITE" id="PS51866">
    <property type="entry name" value="MOP"/>
    <property type="match status" value="1"/>
</dbReference>
<dbReference type="Pfam" id="PF12728">
    <property type="entry name" value="HTH_17"/>
    <property type="match status" value="1"/>
</dbReference>
<evidence type="ECO:0000313" key="5">
    <source>
        <dbReference type="Proteomes" id="UP001501170"/>
    </source>
</evidence>
<dbReference type="Pfam" id="PF03459">
    <property type="entry name" value="TOBE"/>
    <property type="match status" value="1"/>
</dbReference>
<dbReference type="EMBL" id="BAAARB010000003">
    <property type="protein sequence ID" value="GAA2371052.1"/>
    <property type="molecule type" value="Genomic_DNA"/>
</dbReference>
<dbReference type="Proteomes" id="UP001501170">
    <property type="component" value="Unassembled WGS sequence"/>
</dbReference>
<dbReference type="InterPro" id="IPR009061">
    <property type="entry name" value="DNA-bd_dom_put_sf"/>
</dbReference>
<dbReference type="SUPFAM" id="SSF50331">
    <property type="entry name" value="MOP-like"/>
    <property type="match status" value="1"/>
</dbReference>
<proteinExistence type="predicted"/>
<evidence type="ECO:0000256" key="2">
    <source>
        <dbReference type="PROSITE-ProRule" id="PRU01213"/>
    </source>
</evidence>
<dbReference type="InterPro" id="IPR008995">
    <property type="entry name" value="Mo/tungstate-bd_C_term_dom"/>
</dbReference>
<dbReference type="InterPro" id="IPR010093">
    <property type="entry name" value="SinI_DNA-bd"/>
</dbReference>
<dbReference type="InterPro" id="IPR004606">
    <property type="entry name" value="Mop_domain"/>
</dbReference>
<dbReference type="CDD" id="cd04762">
    <property type="entry name" value="HTH_MerR-trunc"/>
    <property type="match status" value="1"/>
</dbReference>
<dbReference type="InterPro" id="IPR005116">
    <property type="entry name" value="Transp-assoc_OB_typ1"/>
</dbReference>
<keyword evidence="1 2" id="KW-0500">Molybdenum</keyword>
<evidence type="ECO:0000313" key="4">
    <source>
        <dbReference type="EMBL" id="GAA2371052.1"/>
    </source>
</evidence>
<gene>
    <name evidence="4" type="ORF">GCM10009855_07950</name>
</gene>
<sequence>MTVFRIREAADLLGVSDDTLRRWIEQGRIASGTDDSGRATVDGADLAGFLASAESGRHDPVTRGTSARNRFVGIVTHVQSDPVMSQVEMRSGPHRVVSLMSTEAVRELGLEVGSLATATVKATAVVVETPSGRSAV</sequence>
<feature type="domain" description="Mop" evidence="3">
    <location>
        <begin position="64"/>
        <end position="129"/>
    </location>
</feature>
<comment type="caution">
    <text evidence="4">The sequence shown here is derived from an EMBL/GenBank/DDBJ whole genome shotgun (WGS) entry which is preliminary data.</text>
</comment>
<reference evidence="4 5" key="1">
    <citation type="journal article" date="2019" name="Int. J. Syst. Evol. Microbiol.">
        <title>The Global Catalogue of Microorganisms (GCM) 10K type strain sequencing project: providing services to taxonomists for standard genome sequencing and annotation.</title>
        <authorList>
            <consortium name="The Broad Institute Genomics Platform"/>
            <consortium name="The Broad Institute Genome Sequencing Center for Infectious Disease"/>
            <person name="Wu L."/>
            <person name="Ma J."/>
        </authorList>
    </citation>
    <scope>NUCLEOTIDE SEQUENCE [LARGE SCALE GENOMIC DNA]</scope>
    <source>
        <strain evidence="4 5">JCM 16227</strain>
    </source>
</reference>
<keyword evidence="5" id="KW-1185">Reference proteome</keyword>
<dbReference type="RefSeq" id="WP_062365884.1">
    <property type="nucleotide sequence ID" value="NZ_BAAARB010000003.1"/>
</dbReference>
<evidence type="ECO:0000259" key="3">
    <source>
        <dbReference type="PROSITE" id="PS51866"/>
    </source>
</evidence>
<dbReference type="Gene3D" id="1.10.1660.10">
    <property type="match status" value="1"/>
</dbReference>
<dbReference type="Gene3D" id="2.40.50.100">
    <property type="match status" value="1"/>
</dbReference>
<evidence type="ECO:0000256" key="1">
    <source>
        <dbReference type="ARBA" id="ARBA00022505"/>
    </source>
</evidence>
<dbReference type="SUPFAM" id="SSF46955">
    <property type="entry name" value="Putative DNA-binding domain"/>
    <property type="match status" value="1"/>
</dbReference>
<accession>A0ABN3H749</accession>
<organism evidence="4 5">
    <name type="scientific">Gordonia cholesterolivorans</name>
    <dbReference type="NCBI Taxonomy" id="559625"/>
    <lineage>
        <taxon>Bacteria</taxon>
        <taxon>Bacillati</taxon>
        <taxon>Actinomycetota</taxon>
        <taxon>Actinomycetes</taxon>
        <taxon>Mycobacteriales</taxon>
        <taxon>Gordoniaceae</taxon>
        <taxon>Gordonia</taxon>
    </lineage>
</organism>
<dbReference type="NCBIfam" id="TIGR01764">
    <property type="entry name" value="excise"/>
    <property type="match status" value="1"/>
</dbReference>
<dbReference type="InterPro" id="IPR041657">
    <property type="entry name" value="HTH_17"/>
</dbReference>
<name>A0ABN3H749_9ACTN</name>
<protein>
    <submittedName>
        <fullName evidence="4">Helix-turn-helix transcriptional regulator</fullName>
    </submittedName>
</protein>